<evidence type="ECO:0000256" key="3">
    <source>
        <dbReference type="ARBA" id="ARBA00023186"/>
    </source>
</evidence>
<dbReference type="RefSeq" id="WP_047194200.1">
    <property type="nucleotide sequence ID" value="NZ_CP011371.1"/>
</dbReference>
<dbReference type="InterPro" id="IPR005623">
    <property type="entry name" value="Chaperone_NapD_NO3_reduct"/>
</dbReference>
<dbReference type="KEGG" id="pbh:AAW51_1620"/>
<dbReference type="Proteomes" id="UP000035352">
    <property type="component" value="Chromosome"/>
</dbReference>
<gene>
    <name evidence="4 5" type="primary">napD</name>
    <name evidence="5" type="ORF">AAW51_1620</name>
</gene>
<dbReference type="GO" id="GO:0005048">
    <property type="term" value="F:signal sequence binding"/>
    <property type="evidence" value="ECO:0007669"/>
    <property type="project" value="UniProtKB-UniRule"/>
</dbReference>
<dbReference type="Gene3D" id="3.30.70.920">
    <property type="match status" value="1"/>
</dbReference>
<dbReference type="AlphaFoldDB" id="A0A0G3BLT1"/>
<dbReference type="EMBL" id="CP011371">
    <property type="protein sequence ID" value="AKJ28311.1"/>
    <property type="molecule type" value="Genomic_DNA"/>
</dbReference>
<keyword evidence="3 4" id="KW-0143">Chaperone</keyword>
<keyword evidence="2 4" id="KW-0963">Cytoplasm</keyword>
<dbReference type="GO" id="GO:0051224">
    <property type="term" value="P:negative regulation of protein transport"/>
    <property type="evidence" value="ECO:0007669"/>
    <property type="project" value="UniProtKB-UniRule"/>
</dbReference>
<dbReference type="OrthoDB" id="9181043at2"/>
<keyword evidence="6" id="KW-1185">Reference proteome</keyword>
<accession>A0A0G3BLT1</accession>
<dbReference type="PANTHER" id="PTHR38603:SF1">
    <property type="entry name" value="CHAPERONE NAPD"/>
    <property type="match status" value="1"/>
</dbReference>
<evidence type="ECO:0000256" key="4">
    <source>
        <dbReference type="HAMAP-Rule" id="MF_02200"/>
    </source>
</evidence>
<evidence type="ECO:0000313" key="5">
    <source>
        <dbReference type="EMBL" id="AKJ28311.1"/>
    </source>
</evidence>
<dbReference type="PANTHER" id="PTHR38603">
    <property type="entry name" value="CHAPERONE NAPD"/>
    <property type="match status" value="1"/>
</dbReference>
<comment type="subunit">
    <text evidence="4">Interacts with the cytoplasmic NapA precursor.</text>
</comment>
<evidence type="ECO:0000256" key="2">
    <source>
        <dbReference type="ARBA" id="ARBA00022490"/>
    </source>
</evidence>
<dbReference type="Pfam" id="PF03927">
    <property type="entry name" value="NapD"/>
    <property type="match status" value="1"/>
</dbReference>
<comment type="function">
    <text evidence="4">Chaperone for NapA, the catalytic subunit of the periplasmic nitrate reductase. It binds directly and specifically to the twin-arginine signal peptide of NapA, preventing premature interaction with the Tat translocase and premature export.</text>
</comment>
<comment type="similarity">
    <text evidence="4">Belongs to the NapD family.</text>
</comment>
<proteinExistence type="inferred from homology"/>
<comment type="subcellular location">
    <subcellularLocation>
        <location evidence="1 4">Cytoplasm</location>
    </subcellularLocation>
</comment>
<dbReference type="STRING" id="413882.AAW51_1620"/>
<protein>
    <recommendedName>
        <fullName evidence="4">Chaperone NapD</fullName>
    </recommendedName>
    <alternativeName>
        <fullName evidence="4">NapA signal peptide-binding chaperone NapD</fullName>
    </alternativeName>
</protein>
<name>A0A0G3BLT1_9BURK</name>
<reference evidence="5 6" key="1">
    <citation type="submission" date="2015-05" db="EMBL/GenBank/DDBJ databases">
        <authorList>
            <person name="Tang B."/>
            <person name="Yu Y."/>
        </authorList>
    </citation>
    <scope>NUCLEOTIDE SEQUENCE [LARGE SCALE GENOMIC DNA]</scope>
    <source>
        <strain evidence="5 6">DSM 7029</strain>
    </source>
</reference>
<evidence type="ECO:0000313" key="6">
    <source>
        <dbReference type="Proteomes" id="UP000035352"/>
    </source>
</evidence>
<dbReference type="HAMAP" id="MF_02200">
    <property type="entry name" value="NapD"/>
    <property type="match status" value="1"/>
</dbReference>
<dbReference type="GO" id="GO:0005737">
    <property type="term" value="C:cytoplasm"/>
    <property type="evidence" value="ECO:0007669"/>
    <property type="project" value="UniProtKB-SubCell"/>
</dbReference>
<sequence>MSGEPQRRGDEIHIAGSLVHARLAEVAQVCAAIATLPNADVVQASVDGRLVVVLEAGSARDIVAVLDEIRNLPGVLNVALVYQHAEPTAAMLEEMTP</sequence>
<evidence type="ECO:0000256" key="1">
    <source>
        <dbReference type="ARBA" id="ARBA00004496"/>
    </source>
</evidence>
<organism evidence="5 6">
    <name type="scientific">Caldimonas brevitalea</name>
    <dbReference type="NCBI Taxonomy" id="413882"/>
    <lineage>
        <taxon>Bacteria</taxon>
        <taxon>Pseudomonadati</taxon>
        <taxon>Pseudomonadota</taxon>
        <taxon>Betaproteobacteria</taxon>
        <taxon>Burkholderiales</taxon>
        <taxon>Sphaerotilaceae</taxon>
        <taxon>Caldimonas</taxon>
    </lineage>
</organism>